<dbReference type="PANTHER" id="PTHR35596:SF2">
    <property type="entry name" value="MICROBIAL-TYPE PARG CATALYTIC DOMAIN-CONTAINING PROTEIN"/>
    <property type="match status" value="1"/>
</dbReference>
<evidence type="ECO:0000259" key="1">
    <source>
        <dbReference type="Pfam" id="PF10021"/>
    </source>
</evidence>
<protein>
    <recommendedName>
        <fullName evidence="1">Microbial-type PARG catalytic domain-containing protein</fullName>
    </recommendedName>
</protein>
<evidence type="ECO:0000313" key="3">
    <source>
        <dbReference type="Proteomes" id="UP000799302"/>
    </source>
</evidence>
<dbReference type="Gene3D" id="3.40.220.10">
    <property type="entry name" value="Leucine Aminopeptidase, subunit E, domain 1"/>
    <property type="match status" value="1"/>
</dbReference>
<dbReference type="OrthoDB" id="2440523at2759"/>
<gene>
    <name evidence="2" type="ORF">BT63DRAFT_442180</name>
</gene>
<dbReference type="Pfam" id="PF10021">
    <property type="entry name" value="PARG_cat_microb"/>
    <property type="match status" value="1"/>
</dbReference>
<feature type="domain" description="Microbial-type PARG catalytic" evidence="1">
    <location>
        <begin position="41"/>
        <end position="167"/>
    </location>
</feature>
<reference evidence="2" key="1">
    <citation type="journal article" date="2020" name="Stud. Mycol.">
        <title>101 Dothideomycetes genomes: a test case for predicting lifestyles and emergence of pathogens.</title>
        <authorList>
            <person name="Haridas S."/>
            <person name="Albert R."/>
            <person name="Binder M."/>
            <person name="Bloem J."/>
            <person name="Labutti K."/>
            <person name="Salamov A."/>
            <person name="Andreopoulos B."/>
            <person name="Baker S."/>
            <person name="Barry K."/>
            <person name="Bills G."/>
            <person name="Bluhm B."/>
            <person name="Cannon C."/>
            <person name="Castanera R."/>
            <person name="Culley D."/>
            <person name="Daum C."/>
            <person name="Ezra D."/>
            <person name="Gonzalez J."/>
            <person name="Henrissat B."/>
            <person name="Kuo A."/>
            <person name="Liang C."/>
            <person name="Lipzen A."/>
            <person name="Lutzoni F."/>
            <person name="Magnuson J."/>
            <person name="Mondo S."/>
            <person name="Nolan M."/>
            <person name="Ohm R."/>
            <person name="Pangilinan J."/>
            <person name="Park H.-J."/>
            <person name="Ramirez L."/>
            <person name="Alfaro M."/>
            <person name="Sun H."/>
            <person name="Tritt A."/>
            <person name="Yoshinaga Y."/>
            <person name="Zwiers L.-H."/>
            <person name="Turgeon B."/>
            <person name="Goodwin S."/>
            <person name="Spatafora J."/>
            <person name="Crous P."/>
            <person name="Grigoriev I."/>
        </authorList>
    </citation>
    <scope>NUCLEOTIDE SEQUENCE</scope>
    <source>
        <strain evidence="2">CBS 115976</strain>
    </source>
</reference>
<dbReference type="PANTHER" id="PTHR35596">
    <property type="entry name" value="DUF2263 DOMAIN-CONTAINING PROTEIN"/>
    <property type="match status" value="1"/>
</dbReference>
<dbReference type="InterPro" id="IPR043472">
    <property type="entry name" value="Macro_dom-like"/>
</dbReference>
<dbReference type="NCBIfam" id="TIGR02452">
    <property type="entry name" value="TIGR02452 family protein"/>
    <property type="match status" value="1"/>
</dbReference>
<dbReference type="InterPro" id="IPR019261">
    <property type="entry name" value="PARG_cat_microbial"/>
</dbReference>
<keyword evidence="3" id="KW-1185">Reference proteome</keyword>
<dbReference type="InterPro" id="IPR012664">
    <property type="entry name" value="CHP02452"/>
</dbReference>
<organism evidence="2 3">
    <name type="scientific">Microthyrium microscopicum</name>
    <dbReference type="NCBI Taxonomy" id="703497"/>
    <lineage>
        <taxon>Eukaryota</taxon>
        <taxon>Fungi</taxon>
        <taxon>Dikarya</taxon>
        <taxon>Ascomycota</taxon>
        <taxon>Pezizomycotina</taxon>
        <taxon>Dothideomycetes</taxon>
        <taxon>Dothideomycetes incertae sedis</taxon>
        <taxon>Microthyriales</taxon>
        <taxon>Microthyriaceae</taxon>
        <taxon>Microthyrium</taxon>
    </lineage>
</organism>
<sequence>MPSYSKTAKGAPRPSEVASEIKRIYLPWAKQWMQSCGLISGSVLFPDSRGIALKEQSPDQRARTYPAVTVLEGDPVDVALHWQDEINPDADQRDSGSRILVVNMANDRKPGGDWESGTIGPEECFARRSNLAQQLRTELHSWRPTNSHYPIPARGGIYTLNTIVFRDGADDYKPRDMPKCLPVVSVAPVRRPKLNASGSSYTFQQERELMLEKMRTILRIAAHCQHQAICLGPFGTGSMFRNPPAEVAEMWKQLLFNDLEFRGRFHTVIFAIDPKLFKEEYPIFSAAFEVEVIFPLAKY</sequence>
<dbReference type="AlphaFoldDB" id="A0A6A6U7D2"/>
<proteinExistence type="predicted"/>
<name>A0A6A6U7D2_9PEZI</name>
<dbReference type="EMBL" id="MU004238">
    <property type="protein sequence ID" value="KAF2667203.1"/>
    <property type="molecule type" value="Genomic_DNA"/>
</dbReference>
<dbReference type="Proteomes" id="UP000799302">
    <property type="component" value="Unassembled WGS sequence"/>
</dbReference>
<evidence type="ECO:0000313" key="2">
    <source>
        <dbReference type="EMBL" id="KAF2667203.1"/>
    </source>
</evidence>
<accession>A0A6A6U7D2</accession>